<dbReference type="NCBIfam" id="TIGR00879">
    <property type="entry name" value="SP"/>
    <property type="match status" value="1"/>
</dbReference>
<keyword evidence="3 7" id="KW-0813">Transport</keyword>
<evidence type="ECO:0000256" key="6">
    <source>
        <dbReference type="ARBA" id="ARBA00023136"/>
    </source>
</evidence>
<sequence>MTAQPSPPPDAVRLHSVRRRLNIATVVITFGALAFGYDTGVISGALPFMTRSTAEGGLGLTPTTSGMVTSSLLFGAAFGAIIGGRLSDRHGRRRNVMMLALVFFLGALGCALAPNLPIMLACRMILGFAVGGASATVPMFIGELAPAERRGPLVSRNELMIVTGQLIAYVSNAIIGLVSEGGHAWRLMLGLAAIPAAALWIGVHFVPESPRWLVSRGRGAEALEVLALLRTGDPRPEVEEIAEIVKKTAEAQSNAREHLGTPWIRRITLIGIGFGIVIQLTGVNAIMYFAPTVLMSTGMGTQASLVATIANGVVSVIAVAVGLVVIGRSSRRMMLRIGMSGLVVSQILLGLASLLPEAPWRGYLILALMLCFLWFMQMFCSIVFWLMMAEIFPLRVRGLAMGIAVFCQWVSNAFVTLFFPILLDRIGMRTFFIFALLNFLILIWEQRYLPETKGKSLEYLEEKLASGSDARDPGPLAIG</sequence>
<dbReference type="InterPro" id="IPR003663">
    <property type="entry name" value="Sugar/inositol_transpt"/>
</dbReference>
<comment type="similarity">
    <text evidence="2 7">Belongs to the major facilitator superfamily. Sugar transporter (TC 2.A.1.1) family.</text>
</comment>
<evidence type="ECO:0000256" key="8">
    <source>
        <dbReference type="SAM" id="Phobius"/>
    </source>
</evidence>
<feature type="transmembrane region" description="Helical" evidence="8">
    <location>
        <begin position="267"/>
        <end position="290"/>
    </location>
</feature>
<keyword evidence="4 8" id="KW-0812">Transmembrane</keyword>
<dbReference type="PROSITE" id="PS50850">
    <property type="entry name" value="MFS"/>
    <property type="match status" value="1"/>
</dbReference>
<reference evidence="10" key="1">
    <citation type="submission" date="2022-10" db="EMBL/GenBank/DDBJ databases">
        <title>Genome sequence of Actinomyces israelii ATCC 10048.</title>
        <authorList>
            <person name="Watt R.M."/>
            <person name="Tong W.M."/>
        </authorList>
    </citation>
    <scope>NUCLEOTIDE SEQUENCE</scope>
    <source>
        <strain evidence="10">ATCC 10048</strain>
    </source>
</reference>
<evidence type="ECO:0000256" key="3">
    <source>
        <dbReference type="ARBA" id="ARBA00022448"/>
    </source>
</evidence>
<evidence type="ECO:0000256" key="4">
    <source>
        <dbReference type="ARBA" id="ARBA00022692"/>
    </source>
</evidence>
<dbReference type="Proteomes" id="UP001072034">
    <property type="component" value="Unassembled WGS sequence"/>
</dbReference>
<gene>
    <name evidence="10" type="ORF">OHJ16_02365</name>
</gene>
<dbReference type="InterPro" id="IPR005829">
    <property type="entry name" value="Sugar_transporter_CS"/>
</dbReference>
<evidence type="ECO:0000313" key="11">
    <source>
        <dbReference type="Proteomes" id="UP001072034"/>
    </source>
</evidence>
<keyword evidence="11" id="KW-1185">Reference proteome</keyword>
<dbReference type="InterPro" id="IPR020846">
    <property type="entry name" value="MFS_dom"/>
</dbReference>
<feature type="transmembrane region" description="Helical" evidence="8">
    <location>
        <begin position="184"/>
        <end position="206"/>
    </location>
</feature>
<feature type="transmembrane region" description="Helical" evidence="8">
    <location>
        <begin position="66"/>
        <end position="84"/>
    </location>
</feature>
<keyword evidence="6 8" id="KW-0472">Membrane</keyword>
<evidence type="ECO:0000256" key="2">
    <source>
        <dbReference type="ARBA" id="ARBA00010992"/>
    </source>
</evidence>
<evidence type="ECO:0000256" key="7">
    <source>
        <dbReference type="RuleBase" id="RU003346"/>
    </source>
</evidence>
<dbReference type="PROSITE" id="PS00217">
    <property type="entry name" value="SUGAR_TRANSPORT_2"/>
    <property type="match status" value="1"/>
</dbReference>
<protein>
    <submittedName>
        <fullName evidence="10">Sugar porter family MFS transporter</fullName>
    </submittedName>
</protein>
<feature type="transmembrane region" description="Helical" evidence="8">
    <location>
        <begin position="426"/>
        <end position="444"/>
    </location>
</feature>
<dbReference type="PANTHER" id="PTHR48023">
    <property type="entry name" value="D-XYLOSE-PROTON SYMPORTER-LIKE 2"/>
    <property type="match status" value="1"/>
</dbReference>
<name>A0ABT4I577_9ACTO</name>
<feature type="transmembrane region" description="Helical" evidence="8">
    <location>
        <begin position="21"/>
        <end position="46"/>
    </location>
</feature>
<dbReference type="SUPFAM" id="SSF103473">
    <property type="entry name" value="MFS general substrate transporter"/>
    <property type="match status" value="1"/>
</dbReference>
<evidence type="ECO:0000259" key="9">
    <source>
        <dbReference type="PROSITE" id="PS50850"/>
    </source>
</evidence>
<organism evidence="10 11">
    <name type="scientific">Actinomyces israelii</name>
    <dbReference type="NCBI Taxonomy" id="1659"/>
    <lineage>
        <taxon>Bacteria</taxon>
        <taxon>Bacillati</taxon>
        <taxon>Actinomycetota</taxon>
        <taxon>Actinomycetes</taxon>
        <taxon>Actinomycetales</taxon>
        <taxon>Actinomycetaceae</taxon>
        <taxon>Actinomyces</taxon>
    </lineage>
</organism>
<dbReference type="PANTHER" id="PTHR48023:SF4">
    <property type="entry name" value="D-XYLOSE-PROTON SYMPORTER-LIKE 2"/>
    <property type="match status" value="1"/>
</dbReference>
<feature type="transmembrane region" description="Helical" evidence="8">
    <location>
        <begin position="302"/>
        <end position="325"/>
    </location>
</feature>
<feature type="transmembrane region" description="Helical" evidence="8">
    <location>
        <begin position="124"/>
        <end position="147"/>
    </location>
</feature>
<feature type="transmembrane region" description="Helical" evidence="8">
    <location>
        <begin position="399"/>
        <end position="420"/>
    </location>
</feature>
<dbReference type="InterPro" id="IPR036259">
    <property type="entry name" value="MFS_trans_sf"/>
</dbReference>
<accession>A0ABT4I577</accession>
<evidence type="ECO:0000256" key="5">
    <source>
        <dbReference type="ARBA" id="ARBA00022989"/>
    </source>
</evidence>
<feature type="transmembrane region" description="Helical" evidence="8">
    <location>
        <begin position="159"/>
        <end position="178"/>
    </location>
</feature>
<dbReference type="Gene3D" id="1.20.1250.20">
    <property type="entry name" value="MFS general substrate transporter like domains"/>
    <property type="match status" value="1"/>
</dbReference>
<dbReference type="PRINTS" id="PR00171">
    <property type="entry name" value="SUGRTRNSPORT"/>
</dbReference>
<evidence type="ECO:0000313" key="10">
    <source>
        <dbReference type="EMBL" id="MCZ0856898.1"/>
    </source>
</evidence>
<feature type="transmembrane region" description="Helical" evidence="8">
    <location>
        <begin position="96"/>
        <end position="118"/>
    </location>
</feature>
<dbReference type="EMBL" id="JAPTMY010000003">
    <property type="protein sequence ID" value="MCZ0856898.1"/>
    <property type="molecule type" value="Genomic_DNA"/>
</dbReference>
<comment type="subcellular location">
    <subcellularLocation>
        <location evidence="1">Cell membrane</location>
        <topology evidence="1">Multi-pass membrane protein</topology>
    </subcellularLocation>
</comment>
<feature type="domain" description="Major facilitator superfamily (MFS) profile" evidence="9">
    <location>
        <begin position="24"/>
        <end position="453"/>
    </location>
</feature>
<feature type="transmembrane region" description="Helical" evidence="8">
    <location>
        <begin position="337"/>
        <end position="356"/>
    </location>
</feature>
<dbReference type="InterPro" id="IPR005828">
    <property type="entry name" value="MFS_sugar_transport-like"/>
</dbReference>
<evidence type="ECO:0000256" key="1">
    <source>
        <dbReference type="ARBA" id="ARBA00004651"/>
    </source>
</evidence>
<dbReference type="Pfam" id="PF00083">
    <property type="entry name" value="Sugar_tr"/>
    <property type="match status" value="1"/>
</dbReference>
<dbReference type="RefSeq" id="WP_268916585.1">
    <property type="nucleotide sequence ID" value="NZ_JAPTMY010000003.1"/>
</dbReference>
<dbReference type="InterPro" id="IPR050820">
    <property type="entry name" value="MFS_Sugar_Transporter"/>
</dbReference>
<feature type="transmembrane region" description="Helical" evidence="8">
    <location>
        <begin position="362"/>
        <end position="387"/>
    </location>
</feature>
<proteinExistence type="inferred from homology"/>
<keyword evidence="5 8" id="KW-1133">Transmembrane helix</keyword>
<comment type="caution">
    <text evidence="10">The sequence shown here is derived from an EMBL/GenBank/DDBJ whole genome shotgun (WGS) entry which is preliminary data.</text>
</comment>